<dbReference type="EMBL" id="BSRI01000002">
    <property type="protein sequence ID" value="GLV56774.1"/>
    <property type="molecule type" value="Genomic_DNA"/>
</dbReference>
<sequence length="239" mass="26878">MNHYHLYSNHEDWSTACSILERYYELGGSKFLAIGVAESAEAVIEQLRRTGEGQRAERLRRQVLAHADYFLSVGIDLPAHEVNYEQSIVAPLLQLLISAYHLNPSDTYLAAIQERLPWLLAFAGPQPHARLRHIAIRHWDGYWFGALHLWGDVFPHYWSVLNAAVLRRLPKEIDCPKAKAMADAILKANLVNFADDGSATCAFVYPGCVDGNPAHIADPVANDQDWALVYALQYGDWNA</sequence>
<proteinExistence type="predicted"/>
<evidence type="ECO:0000313" key="1">
    <source>
        <dbReference type="EMBL" id="GLV56774.1"/>
    </source>
</evidence>
<comment type="caution">
    <text evidence="1">The sequence shown here is derived from an EMBL/GenBank/DDBJ whole genome shotgun (WGS) entry which is preliminary data.</text>
</comment>
<protein>
    <submittedName>
        <fullName evidence="1">Uncharacterized protein</fullName>
    </submittedName>
</protein>
<organism evidence="1 2">
    <name type="scientific">Dictyobacter halimunensis</name>
    <dbReference type="NCBI Taxonomy" id="3026934"/>
    <lineage>
        <taxon>Bacteria</taxon>
        <taxon>Bacillati</taxon>
        <taxon>Chloroflexota</taxon>
        <taxon>Ktedonobacteria</taxon>
        <taxon>Ktedonobacterales</taxon>
        <taxon>Dictyobacteraceae</taxon>
        <taxon>Dictyobacter</taxon>
    </lineage>
</organism>
<keyword evidence="2" id="KW-1185">Reference proteome</keyword>
<evidence type="ECO:0000313" key="2">
    <source>
        <dbReference type="Proteomes" id="UP001344906"/>
    </source>
</evidence>
<dbReference type="RefSeq" id="WP_338252353.1">
    <property type="nucleotide sequence ID" value="NZ_BSRI01000002.1"/>
</dbReference>
<dbReference type="Proteomes" id="UP001344906">
    <property type="component" value="Unassembled WGS sequence"/>
</dbReference>
<name>A0ABQ6FR83_9CHLR</name>
<reference evidence="1 2" key="1">
    <citation type="submission" date="2023-02" db="EMBL/GenBank/DDBJ databases">
        <title>Dictyobacter halimunensis sp. nov., a new member of the class Ktedonobacteria from forest soil in a geothermal area.</title>
        <authorList>
            <person name="Rachmania M.K."/>
            <person name="Ningsih F."/>
            <person name="Sakai Y."/>
            <person name="Yabe S."/>
            <person name="Yokota A."/>
            <person name="Sjamsuridzal W."/>
        </authorList>
    </citation>
    <scope>NUCLEOTIDE SEQUENCE [LARGE SCALE GENOMIC DNA]</scope>
    <source>
        <strain evidence="1 2">S3.2.2.5</strain>
    </source>
</reference>
<accession>A0ABQ6FR83</accession>
<gene>
    <name evidence="1" type="ORF">KDH_36130</name>
</gene>